<feature type="compositionally biased region" description="Basic and acidic residues" evidence="1">
    <location>
        <begin position="240"/>
        <end position="261"/>
    </location>
</feature>
<dbReference type="EMBL" id="CAUEEQ010029362">
    <property type="protein sequence ID" value="CAJ0948975.1"/>
    <property type="molecule type" value="Genomic_DNA"/>
</dbReference>
<accession>A0ABN9LU51</accession>
<protein>
    <recommendedName>
        <fullName evidence="2">QRICH1-like domain-containing protein</fullName>
    </recommendedName>
</protein>
<feature type="region of interest" description="Disordered" evidence="1">
    <location>
        <begin position="236"/>
        <end position="261"/>
    </location>
</feature>
<gene>
    <name evidence="3" type="ORF">RIMI_LOCUS12398218</name>
</gene>
<evidence type="ECO:0000259" key="2">
    <source>
        <dbReference type="Pfam" id="PF25561"/>
    </source>
</evidence>
<reference evidence="3" key="1">
    <citation type="submission" date="2023-07" db="EMBL/GenBank/DDBJ databases">
        <authorList>
            <person name="Stuckert A."/>
        </authorList>
    </citation>
    <scope>NUCLEOTIDE SEQUENCE</scope>
</reference>
<comment type="caution">
    <text evidence="3">The sequence shown here is derived from an EMBL/GenBank/DDBJ whole genome shotgun (WGS) entry which is preliminary data.</text>
</comment>
<dbReference type="PANTHER" id="PTHR45736">
    <property type="entry name" value="ZINC FINGER MYM-TYPE PROTEIN"/>
    <property type="match status" value="1"/>
</dbReference>
<dbReference type="Proteomes" id="UP001176940">
    <property type="component" value="Unassembled WGS sequence"/>
</dbReference>
<dbReference type="InterPro" id="IPR051284">
    <property type="entry name" value="ZnF_MYMT-QRICH1"/>
</dbReference>
<evidence type="ECO:0000313" key="4">
    <source>
        <dbReference type="Proteomes" id="UP001176940"/>
    </source>
</evidence>
<feature type="domain" description="QRICH1-like" evidence="2">
    <location>
        <begin position="79"/>
        <end position="192"/>
    </location>
</feature>
<name>A0ABN9LU51_9NEOB</name>
<keyword evidence="4" id="KW-1185">Reference proteome</keyword>
<dbReference type="InterPro" id="IPR057926">
    <property type="entry name" value="QRICH1_dom"/>
</dbReference>
<evidence type="ECO:0000256" key="1">
    <source>
        <dbReference type="SAM" id="MobiDB-lite"/>
    </source>
</evidence>
<sequence>MANVLQEPGQDLEADFPKNPADINQSVDFLLDCGLVSSDNASEQDASRVIRKGPKRMLLSEKESSSRDSILSQRSSTNLSFSYGVNAWKSWVQRKYEGGEPSKGEEIRFGPKPMRIKEDILACTAAELNYGLAQFVKEITRPNGERYEPDSIYYLCLGIQQYLLENSRMVNIFTDLYYLTFVQELNKILTSWHHKLTPSKEHMQLSFTNLVRHSRKCTTSRGPAKVVSIRYYPPTKQKKGRESLGKRKRDDDQQPLLEQHENKMNPLRCPVKFYEFYLSKCPENLRNHADVFYLQPVRSCVAESPLWYSVIPMDKNMLQSMLSRILAVREVYEEQLRGGSIGEDTD</sequence>
<evidence type="ECO:0000313" key="3">
    <source>
        <dbReference type="EMBL" id="CAJ0948975.1"/>
    </source>
</evidence>
<proteinExistence type="predicted"/>
<dbReference type="Pfam" id="PF25561">
    <property type="entry name" value="QRICH1"/>
    <property type="match status" value="1"/>
</dbReference>
<organism evidence="3 4">
    <name type="scientific">Ranitomeya imitator</name>
    <name type="common">mimic poison frog</name>
    <dbReference type="NCBI Taxonomy" id="111125"/>
    <lineage>
        <taxon>Eukaryota</taxon>
        <taxon>Metazoa</taxon>
        <taxon>Chordata</taxon>
        <taxon>Craniata</taxon>
        <taxon>Vertebrata</taxon>
        <taxon>Euteleostomi</taxon>
        <taxon>Amphibia</taxon>
        <taxon>Batrachia</taxon>
        <taxon>Anura</taxon>
        <taxon>Neobatrachia</taxon>
        <taxon>Hyloidea</taxon>
        <taxon>Dendrobatidae</taxon>
        <taxon>Dendrobatinae</taxon>
        <taxon>Ranitomeya</taxon>
    </lineage>
</organism>
<dbReference type="PANTHER" id="PTHR45736:SF3">
    <property type="entry name" value="ZINC FINGER MYM-TYPE PROTEIN 3"/>
    <property type="match status" value="1"/>
</dbReference>